<evidence type="ECO:0000313" key="2">
    <source>
        <dbReference type="EMBL" id="GLH95599.1"/>
    </source>
</evidence>
<accession>A0ABQ5QMY4</accession>
<feature type="transmembrane region" description="Helical" evidence="1">
    <location>
        <begin position="380"/>
        <end position="405"/>
    </location>
</feature>
<gene>
    <name evidence="2" type="ORF">Pa4123_08710</name>
</gene>
<keyword evidence="1" id="KW-0812">Transmembrane</keyword>
<reference evidence="2" key="1">
    <citation type="submission" date="2022-12" db="EMBL/GenBank/DDBJ databases">
        <title>New Phytohabitans aurantiacus sp. RD004123 nov., an actinomycete isolated from soil.</title>
        <authorList>
            <person name="Triningsih D.W."/>
            <person name="Harunari E."/>
            <person name="Igarashi Y."/>
        </authorList>
    </citation>
    <scope>NUCLEOTIDE SEQUENCE</scope>
    <source>
        <strain evidence="2">RD004123</strain>
    </source>
</reference>
<evidence type="ECO:0000313" key="3">
    <source>
        <dbReference type="Proteomes" id="UP001144280"/>
    </source>
</evidence>
<organism evidence="2 3">
    <name type="scientific">Phytohabitans aurantiacus</name>
    <dbReference type="NCBI Taxonomy" id="3016789"/>
    <lineage>
        <taxon>Bacteria</taxon>
        <taxon>Bacillati</taxon>
        <taxon>Actinomycetota</taxon>
        <taxon>Actinomycetes</taxon>
        <taxon>Micromonosporales</taxon>
        <taxon>Micromonosporaceae</taxon>
    </lineage>
</organism>
<proteinExistence type="predicted"/>
<dbReference type="EMBL" id="BSDI01000003">
    <property type="protein sequence ID" value="GLH95599.1"/>
    <property type="molecule type" value="Genomic_DNA"/>
</dbReference>
<feature type="transmembrane region" description="Helical" evidence="1">
    <location>
        <begin position="356"/>
        <end position="374"/>
    </location>
</feature>
<dbReference type="SUPFAM" id="SSF48239">
    <property type="entry name" value="Terpenoid cyclases/Protein prenyltransferases"/>
    <property type="match status" value="1"/>
</dbReference>
<keyword evidence="1" id="KW-1133">Transmembrane helix</keyword>
<evidence type="ECO:0000256" key="1">
    <source>
        <dbReference type="SAM" id="Phobius"/>
    </source>
</evidence>
<name>A0ABQ5QMY4_9ACTN</name>
<protein>
    <submittedName>
        <fullName evidence="2">Uncharacterized protein</fullName>
    </submittedName>
</protein>
<dbReference type="InterPro" id="IPR008930">
    <property type="entry name" value="Terpenoid_cyclase/PrenylTrfase"/>
</dbReference>
<dbReference type="RefSeq" id="WP_281892615.1">
    <property type="nucleotide sequence ID" value="NZ_BSDI01000003.1"/>
</dbReference>
<keyword evidence="3" id="KW-1185">Reference proteome</keyword>
<sequence length="408" mass="45375">MAVTIKGLDRLAKRAIEAETVLVRRVQRSAIHNGDIVAWGQFLDDPRRVRQFGIYGTSAAVRILAGAGHTENSPLISRALRALPEVEPRDTTEDLYDATDLSITFKVASLVEAAQPQRERFEKVEPIETRLISQVIDNRGWGNYSDHTDQDDAPRLLPTAHAMLALRRSRSFRASPMCEKILAWFCQEAIRGHPLPVHEAALALQVLIEYEGEGTHVDVYRTARQDLLSQLTKWATTNRGQMLTETTANHYWSVNDGIQHNQYVFYVTDILGALTLLRAGNPAPARRRVLGIVDKLSKMIITNDGFRSTTSRRVSSVDQLWAWLLLQEFGRRHQARPKILLPPAAYYISATPVRRVVATLSMVTAGAVGTLVTFGPEVHVALRVMGGVIAAVILGLLASLLVVWLRGD</sequence>
<keyword evidence="1" id="KW-0472">Membrane</keyword>
<comment type="caution">
    <text evidence="2">The sequence shown here is derived from an EMBL/GenBank/DDBJ whole genome shotgun (WGS) entry which is preliminary data.</text>
</comment>
<dbReference type="Proteomes" id="UP001144280">
    <property type="component" value="Unassembled WGS sequence"/>
</dbReference>